<feature type="transmembrane region" description="Helical" evidence="1">
    <location>
        <begin position="71"/>
        <end position="94"/>
    </location>
</feature>
<keyword evidence="1" id="KW-0812">Transmembrane</keyword>
<evidence type="ECO:0000313" key="3">
    <source>
        <dbReference type="Proteomes" id="UP000774326"/>
    </source>
</evidence>
<organism evidence="2 3">
    <name type="scientific">Wickerhamomyces pijperi</name>
    <name type="common">Yeast</name>
    <name type="synonym">Pichia pijperi</name>
    <dbReference type="NCBI Taxonomy" id="599730"/>
    <lineage>
        <taxon>Eukaryota</taxon>
        <taxon>Fungi</taxon>
        <taxon>Dikarya</taxon>
        <taxon>Ascomycota</taxon>
        <taxon>Saccharomycotina</taxon>
        <taxon>Saccharomycetes</taxon>
        <taxon>Phaffomycetales</taxon>
        <taxon>Wickerhamomycetaceae</taxon>
        <taxon>Wickerhamomyces</taxon>
    </lineage>
</organism>
<keyword evidence="1" id="KW-0472">Membrane</keyword>
<dbReference type="EMBL" id="JAEUBG010004410">
    <property type="protein sequence ID" value="KAH3681469.1"/>
    <property type="molecule type" value="Genomic_DNA"/>
</dbReference>
<keyword evidence="3" id="KW-1185">Reference proteome</keyword>
<dbReference type="AlphaFoldDB" id="A0A9P8TJU3"/>
<evidence type="ECO:0000256" key="1">
    <source>
        <dbReference type="SAM" id="Phobius"/>
    </source>
</evidence>
<reference evidence="2" key="2">
    <citation type="submission" date="2021-01" db="EMBL/GenBank/DDBJ databases">
        <authorList>
            <person name="Schikora-Tamarit M.A."/>
        </authorList>
    </citation>
    <scope>NUCLEOTIDE SEQUENCE</scope>
    <source>
        <strain evidence="2">CBS2887</strain>
    </source>
</reference>
<keyword evidence="1" id="KW-1133">Transmembrane helix</keyword>
<accession>A0A9P8TJU3</accession>
<sequence>MESLNEDKGGSNGISRNIKSFSASRSSSSASSSVAYGSSSSVVWFESKFNFLELGSMVIGEYAGMVMSFRLASMIFGLSVMLILILWSGIWYVCSELLMVKLTFNREISDSLYASS</sequence>
<gene>
    <name evidence="2" type="ORF">WICPIJ_007548</name>
</gene>
<protein>
    <submittedName>
        <fullName evidence="2">Uncharacterized protein</fullName>
    </submittedName>
</protein>
<comment type="caution">
    <text evidence="2">The sequence shown here is derived from an EMBL/GenBank/DDBJ whole genome shotgun (WGS) entry which is preliminary data.</text>
</comment>
<proteinExistence type="predicted"/>
<evidence type="ECO:0000313" key="2">
    <source>
        <dbReference type="EMBL" id="KAH3681469.1"/>
    </source>
</evidence>
<dbReference type="Proteomes" id="UP000774326">
    <property type="component" value="Unassembled WGS sequence"/>
</dbReference>
<reference evidence="2" key="1">
    <citation type="journal article" date="2021" name="Open Biol.">
        <title>Shared evolutionary footprints suggest mitochondrial oxidative damage underlies multiple complex I losses in fungi.</title>
        <authorList>
            <person name="Schikora-Tamarit M.A."/>
            <person name="Marcet-Houben M."/>
            <person name="Nosek J."/>
            <person name="Gabaldon T."/>
        </authorList>
    </citation>
    <scope>NUCLEOTIDE SEQUENCE</scope>
    <source>
        <strain evidence="2">CBS2887</strain>
    </source>
</reference>
<name>A0A9P8TJU3_WICPI</name>